<dbReference type="EMBL" id="GEGO01007266">
    <property type="protein sequence ID" value="JAR88138.1"/>
    <property type="molecule type" value="Transcribed_RNA"/>
</dbReference>
<evidence type="ECO:0000313" key="4">
    <source>
        <dbReference type="EMBL" id="JAR88138.1"/>
    </source>
</evidence>
<feature type="compositionally biased region" description="Polar residues" evidence="1">
    <location>
        <begin position="609"/>
        <end position="620"/>
    </location>
</feature>
<sequence length="828" mass="88682">MPGVSSAFPSVGAMGRRNCLSGVALLVVVACFAGSVLSDETGPVYVARAEALTQAVVAQTALPTVTVRGFLNFRTTVDGTVIVFTPASDAAKAPPTASQAPTHKAPQAQQTTNVLGFEIVGGANEVLPPPSTTTPPPALPSRTSTRAPVRTTTSTSRATSSRAAATARSNAASSTSSRPQYPTGLVTVLGGTHVNGGATTIHETKVIGTYIDGKYAQILQSTSRIMHASSSTERPTQVRPTPAFKAPEPTPAASLPVENSRKPELSPSPRQQQVIRDNTAQASKEERIHHRPRKYGVTSSSTASSTTTASPSSTVLRSSFRSPEVSSSRLFPRRTQSLPGFKTSRFRGPQSSESHSDSLDENTIVVTRSRLNHRSGSAPPGIGGTRLRYVPARNTHTVRLNRFKVRLTARPDQLHESDEPSSHPAAAAVTTDMASPSAHPGDEDVDPLVSIDPARVRYEQTTVTSLVTLHVGQGKSVVRTLTLTTSVARTLEPSELFSNGILEGSESLNAITATAEASEQQTPPLVVSRVYSTTEHSWRTSLVPIFDGLATTTHTLTESFIIRKIVTAYRTMPPGDLLGLDERNVTLDLDSEQYFQTLLQGNGPPAPTPLQQLQSPSSPEASYLALPSDGNRPVQLANPLLNNPLAAVYLGLQQLNQQVTLYSTVTQSSVYTTTETVYHTKVVSFYDGRRTRSRTLSESLSTTEKTLTSFSTAVVPYINTQALQLQQLQQQQLQRLIATQLPQLTKPMPQFSTVTSTYTTVTTATSYSSKIYTLIYNAFSTRFRTVTSSSAYKTTLTVTSTSSYQIQPTTAAPLLPQLAPLGQLLAAP</sequence>
<feature type="region of interest" description="Disordered" evidence="1">
    <location>
        <begin position="600"/>
        <end position="622"/>
    </location>
</feature>
<name>A0A147BBJ4_IXORI</name>
<dbReference type="PANTHER" id="PTHR39072">
    <property type="entry name" value="RE48511P"/>
    <property type="match status" value="1"/>
</dbReference>
<dbReference type="AlphaFoldDB" id="A0A147BBJ4"/>
<feature type="domain" description="DUF4758" evidence="3">
    <location>
        <begin position="152"/>
        <end position="223"/>
    </location>
</feature>
<feature type="region of interest" description="Disordered" evidence="1">
    <location>
        <begin position="226"/>
        <end position="361"/>
    </location>
</feature>
<reference evidence="4" key="1">
    <citation type="journal article" date="2018" name="PLoS Negl. Trop. Dis.">
        <title>Sialome diversity of ticks revealed by RNAseq of single tick salivary glands.</title>
        <authorList>
            <person name="Perner J."/>
            <person name="Kropackova S."/>
            <person name="Kopacek P."/>
            <person name="Ribeiro J.M."/>
        </authorList>
    </citation>
    <scope>NUCLEOTIDE SEQUENCE</scope>
    <source>
        <strain evidence="4">Siblings of single egg batch collected in Ceske Budejovice</strain>
        <tissue evidence="4">Salivary glands</tissue>
    </source>
</reference>
<evidence type="ECO:0000256" key="2">
    <source>
        <dbReference type="SAM" id="SignalP"/>
    </source>
</evidence>
<feature type="compositionally biased region" description="Pro residues" evidence="1">
    <location>
        <begin position="127"/>
        <end position="139"/>
    </location>
</feature>
<dbReference type="Pfam" id="PF15950">
    <property type="entry name" value="DUF4758"/>
    <property type="match status" value="1"/>
</dbReference>
<feature type="chain" id="PRO_5007541918" evidence="2">
    <location>
        <begin position="39"/>
        <end position="828"/>
    </location>
</feature>
<evidence type="ECO:0000256" key="1">
    <source>
        <dbReference type="SAM" id="MobiDB-lite"/>
    </source>
</evidence>
<feature type="signal peptide" evidence="2">
    <location>
        <begin position="1"/>
        <end position="38"/>
    </location>
</feature>
<feature type="compositionally biased region" description="Low complexity" evidence="1">
    <location>
        <begin position="298"/>
        <end position="329"/>
    </location>
</feature>
<organism evidence="4">
    <name type="scientific">Ixodes ricinus</name>
    <name type="common">Common tick</name>
    <name type="synonym">Acarus ricinus</name>
    <dbReference type="NCBI Taxonomy" id="34613"/>
    <lineage>
        <taxon>Eukaryota</taxon>
        <taxon>Metazoa</taxon>
        <taxon>Ecdysozoa</taxon>
        <taxon>Arthropoda</taxon>
        <taxon>Chelicerata</taxon>
        <taxon>Arachnida</taxon>
        <taxon>Acari</taxon>
        <taxon>Parasitiformes</taxon>
        <taxon>Ixodida</taxon>
        <taxon>Ixodoidea</taxon>
        <taxon>Ixodidae</taxon>
        <taxon>Ixodinae</taxon>
        <taxon>Ixodes</taxon>
    </lineage>
</organism>
<feature type="region of interest" description="Disordered" evidence="1">
    <location>
        <begin position="124"/>
        <end position="181"/>
    </location>
</feature>
<keyword evidence="2" id="KW-0732">Signal</keyword>
<protein>
    <submittedName>
        <fullName evidence="4">Putative mucin-5ac</fullName>
    </submittedName>
</protein>
<feature type="compositionally biased region" description="Polar residues" evidence="1">
    <location>
        <begin position="268"/>
        <end position="282"/>
    </location>
</feature>
<proteinExistence type="predicted"/>
<feature type="compositionally biased region" description="Low complexity" evidence="1">
    <location>
        <begin position="140"/>
        <end position="178"/>
    </location>
</feature>
<feature type="compositionally biased region" description="Polar residues" evidence="1">
    <location>
        <begin position="226"/>
        <end position="239"/>
    </location>
</feature>
<feature type="region of interest" description="Disordered" evidence="1">
    <location>
        <begin position="410"/>
        <end position="443"/>
    </location>
</feature>
<evidence type="ECO:0000259" key="3">
    <source>
        <dbReference type="Pfam" id="PF15950"/>
    </source>
</evidence>
<accession>A0A147BBJ4</accession>
<dbReference type="InterPro" id="IPR031866">
    <property type="entry name" value="DUF4758"/>
</dbReference>
<feature type="compositionally biased region" description="Basic and acidic residues" evidence="1">
    <location>
        <begin position="412"/>
        <end position="421"/>
    </location>
</feature>
<dbReference type="PANTHER" id="PTHR39072:SF3">
    <property type="entry name" value="RE48511P"/>
    <property type="match status" value="1"/>
</dbReference>